<dbReference type="SMART" id="SM00256">
    <property type="entry name" value="FBOX"/>
    <property type="match status" value="1"/>
</dbReference>
<evidence type="ECO:0000313" key="2">
    <source>
        <dbReference type="EMBL" id="KAK1678470.1"/>
    </source>
</evidence>
<dbReference type="InterPro" id="IPR036047">
    <property type="entry name" value="F-box-like_dom_sf"/>
</dbReference>
<name>A0AAD8T947_LOLMU</name>
<dbReference type="EMBL" id="JAUUTY010000002">
    <property type="protein sequence ID" value="KAK1678470.1"/>
    <property type="molecule type" value="Genomic_DNA"/>
</dbReference>
<sequence>MSEEDAGMHRGVDSPAAPGCGSLPDDLLREILVRLPPEPSSLPRAAAVCKLWRRLVTDPKFFRLFCAHHRKPPLLGVFEYPGCNTVFRPILDPPDRIPLERFIRHGRLLDVRHGRVLASTRTQLSVCDPITSQQVRVTIPPEIRRGYVVGAVLCAARDQGHVHGGCYSRPFKVVLVSMFRGDNLCIACVYSSETGIWGNLISTKAPYRFRDVGKRPTLVGNTLYWLPMGDDILAFDMDEQSLSVIEGPPFTSDGHIDNQIIHAEDGALGFVVLSYPHIQMWQRNVNCHGVAAWVPWKTIEMHSILGLPPQIWHIGTQRQKLFTAVHYSDGSYAPDRSEPPMALVITRTQAAE</sequence>
<dbReference type="PANTHER" id="PTHR32133:SF266">
    <property type="entry name" value="F-BOX DOMAIN-CONTAINING PROTEIN"/>
    <property type="match status" value="1"/>
</dbReference>
<organism evidence="2 3">
    <name type="scientific">Lolium multiflorum</name>
    <name type="common">Italian ryegrass</name>
    <name type="synonym">Lolium perenne subsp. multiflorum</name>
    <dbReference type="NCBI Taxonomy" id="4521"/>
    <lineage>
        <taxon>Eukaryota</taxon>
        <taxon>Viridiplantae</taxon>
        <taxon>Streptophyta</taxon>
        <taxon>Embryophyta</taxon>
        <taxon>Tracheophyta</taxon>
        <taxon>Spermatophyta</taxon>
        <taxon>Magnoliopsida</taxon>
        <taxon>Liliopsida</taxon>
        <taxon>Poales</taxon>
        <taxon>Poaceae</taxon>
        <taxon>BOP clade</taxon>
        <taxon>Pooideae</taxon>
        <taxon>Poodae</taxon>
        <taxon>Poeae</taxon>
        <taxon>Poeae Chloroplast Group 2 (Poeae type)</taxon>
        <taxon>Loliodinae</taxon>
        <taxon>Loliinae</taxon>
        <taxon>Lolium</taxon>
    </lineage>
</organism>
<dbReference type="PANTHER" id="PTHR32133">
    <property type="entry name" value="OS07G0120400 PROTEIN"/>
    <property type="match status" value="1"/>
</dbReference>
<protein>
    <recommendedName>
        <fullName evidence="1">F-box domain-containing protein</fullName>
    </recommendedName>
</protein>
<dbReference type="AlphaFoldDB" id="A0AAD8T947"/>
<dbReference type="PROSITE" id="PS50181">
    <property type="entry name" value="FBOX"/>
    <property type="match status" value="1"/>
</dbReference>
<dbReference type="Gene3D" id="1.20.1280.50">
    <property type="match status" value="1"/>
</dbReference>
<dbReference type="InterPro" id="IPR056594">
    <property type="entry name" value="AT5G49610-like_b-prop"/>
</dbReference>
<evidence type="ECO:0000259" key="1">
    <source>
        <dbReference type="PROSITE" id="PS50181"/>
    </source>
</evidence>
<dbReference type="Proteomes" id="UP001231189">
    <property type="component" value="Unassembled WGS sequence"/>
</dbReference>
<dbReference type="Pfam" id="PF23635">
    <property type="entry name" value="Beta-prop_AT5G49610-like"/>
    <property type="match status" value="1"/>
</dbReference>
<dbReference type="InterPro" id="IPR001810">
    <property type="entry name" value="F-box_dom"/>
</dbReference>
<keyword evidence="3" id="KW-1185">Reference proteome</keyword>
<comment type="caution">
    <text evidence="2">The sequence shown here is derived from an EMBL/GenBank/DDBJ whole genome shotgun (WGS) entry which is preliminary data.</text>
</comment>
<evidence type="ECO:0000313" key="3">
    <source>
        <dbReference type="Proteomes" id="UP001231189"/>
    </source>
</evidence>
<reference evidence="2" key="1">
    <citation type="submission" date="2023-07" db="EMBL/GenBank/DDBJ databases">
        <title>A chromosome-level genome assembly of Lolium multiflorum.</title>
        <authorList>
            <person name="Chen Y."/>
            <person name="Copetti D."/>
            <person name="Kolliker R."/>
            <person name="Studer B."/>
        </authorList>
    </citation>
    <scope>NUCLEOTIDE SEQUENCE</scope>
    <source>
        <strain evidence="2">02402/16</strain>
        <tissue evidence="2">Leaf</tissue>
    </source>
</reference>
<dbReference type="SUPFAM" id="SSF81383">
    <property type="entry name" value="F-box domain"/>
    <property type="match status" value="1"/>
</dbReference>
<feature type="domain" description="F-box" evidence="1">
    <location>
        <begin position="17"/>
        <end position="65"/>
    </location>
</feature>
<gene>
    <name evidence="2" type="ORF">QYE76_039318</name>
</gene>
<accession>A0AAD8T947</accession>
<proteinExistence type="predicted"/>
<dbReference type="Pfam" id="PF00646">
    <property type="entry name" value="F-box"/>
    <property type="match status" value="1"/>
</dbReference>